<name>A0A8H4CJ73_COLGL</name>
<evidence type="ECO:0000313" key="1">
    <source>
        <dbReference type="EMBL" id="KAF3804970.1"/>
    </source>
</evidence>
<accession>A0A8H4CJ73</accession>
<dbReference type="Proteomes" id="UP000613401">
    <property type="component" value="Unassembled WGS sequence"/>
</dbReference>
<reference evidence="1" key="2">
    <citation type="submission" date="2020-03" db="EMBL/GenBank/DDBJ databases">
        <authorList>
            <person name="Fu F.-F."/>
            <person name="Chen J."/>
        </authorList>
    </citation>
    <scope>NUCLEOTIDE SEQUENCE</scope>
    <source>
        <strain evidence="1">Lc1</strain>
    </source>
</reference>
<proteinExistence type="predicted"/>
<evidence type="ECO:0000313" key="2">
    <source>
        <dbReference type="Proteomes" id="UP000613401"/>
    </source>
</evidence>
<comment type="caution">
    <text evidence="1">The sequence shown here is derived from an EMBL/GenBank/DDBJ whole genome shotgun (WGS) entry which is preliminary data.</text>
</comment>
<protein>
    <submittedName>
        <fullName evidence="1">Uncharacterized protein</fullName>
    </submittedName>
</protein>
<dbReference type="AlphaFoldDB" id="A0A8H4CJ73"/>
<keyword evidence="2" id="KW-1185">Reference proteome</keyword>
<organism evidence="1 2">
    <name type="scientific">Colletotrichum gloeosporioides</name>
    <name type="common">Anthracnose fungus</name>
    <name type="synonym">Glomerella cingulata</name>
    <dbReference type="NCBI Taxonomy" id="474922"/>
    <lineage>
        <taxon>Eukaryota</taxon>
        <taxon>Fungi</taxon>
        <taxon>Dikarya</taxon>
        <taxon>Ascomycota</taxon>
        <taxon>Pezizomycotina</taxon>
        <taxon>Sordariomycetes</taxon>
        <taxon>Hypocreomycetidae</taxon>
        <taxon>Glomerellales</taxon>
        <taxon>Glomerellaceae</taxon>
        <taxon>Colletotrichum</taxon>
        <taxon>Colletotrichum gloeosporioides species complex</taxon>
    </lineage>
</organism>
<gene>
    <name evidence="1" type="ORF">GCG54_00005715</name>
</gene>
<dbReference type="RefSeq" id="XP_045264129.1">
    <property type="nucleotide sequence ID" value="XM_045405731.1"/>
</dbReference>
<sequence>MEIMDQFFPGTNAATFPQSFSQTISTLKCSPRSTHCGLSFPLWRGSRKVQNFVLAETTVAGVIAAPGAMRQTNCHFHGAIGIGMSVAAVQVVPNATEQVAKWNTTDFPGTLKLGLWILQ</sequence>
<reference evidence="1" key="1">
    <citation type="journal article" date="2020" name="Phytopathology">
        <title>Genome sequence and comparative analysis of Colletotrichum gloeosporioides isolated from Liriodendron leaves.</title>
        <authorList>
            <person name="Fu F.F."/>
            <person name="Hao Z."/>
            <person name="Wang P."/>
            <person name="Lu Y."/>
            <person name="Xue L.J."/>
            <person name="Wei G."/>
            <person name="Tian Y."/>
            <person name="Baishi H."/>
            <person name="Xu H."/>
            <person name="Shi J."/>
            <person name="Cheng T."/>
            <person name="Wang G."/>
            <person name="Yi Y."/>
            <person name="Chen J."/>
        </authorList>
    </citation>
    <scope>NUCLEOTIDE SEQUENCE</scope>
    <source>
        <strain evidence="1">Lc1</strain>
    </source>
</reference>
<dbReference type="EMBL" id="WVTB01000047">
    <property type="protein sequence ID" value="KAF3804970.1"/>
    <property type="molecule type" value="Genomic_DNA"/>
</dbReference>
<dbReference type="GeneID" id="69012864"/>